<evidence type="ECO:0000256" key="1">
    <source>
        <dbReference type="ARBA" id="ARBA00004141"/>
    </source>
</evidence>
<evidence type="ECO:0000256" key="5">
    <source>
        <dbReference type="SAM" id="MobiDB-lite"/>
    </source>
</evidence>
<keyword evidence="3 6" id="KW-1133">Transmembrane helix</keyword>
<gene>
    <name evidence="7" type="ORF">HKD39_06230</name>
</gene>
<dbReference type="InterPro" id="IPR003339">
    <property type="entry name" value="ABC/ECF_trnsptr_transmembrane"/>
</dbReference>
<keyword evidence="4 6" id="KW-0472">Membrane</keyword>
<dbReference type="Pfam" id="PF02361">
    <property type="entry name" value="CbiQ"/>
    <property type="match status" value="1"/>
</dbReference>
<keyword evidence="8" id="KW-1185">Reference proteome</keyword>
<dbReference type="RefSeq" id="WP_171199028.1">
    <property type="nucleotide sequence ID" value="NZ_JABEND010000003.1"/>
</dbReference>
<organism evidence="7 8">
    <name type="scientific">Nakamurella aerolata</name>
    <dbReference type="NCBI Taxonomy" id="1656892"/>
    <lineage>
        <taxon>Bacteria</taxon>
        <taxon>Bacillati</taxon>
        <taxon>Actinomycetota</taxon>
        <taxon>Actinomycetes</taxon>
        <taxon>Nakamurellales</taxon>
        <taxon>Nakamurellaceae</taxon>
        <taxon>Nakamurella</taxon>
    </lineage>
</organism>
<evidence type="ECO:0000313" key="8">
    <source>
        <dbReference type="Proteomes" id="UP000562984"/>
    </source>
</evidence>
<dbReference type="EMBL" id="JABEND010000003">
    <property type="protein sequence ID" value="NNG35315.1"/>
    <property type="molecule type" value="Genomic_DNA"/>
</dbReference>
<comment type="subcellular location">
    <subcellularLocation>
        <location evidence="1">Membrane</location>
        <topology evidence="1">Multi-pass membrane protein</topology>
    </subcellularLocation>
</comment>
<evidence type="ECO:0000256" key="2">
    <source>
        <dbReference type="ARBA" id="ARBA00022692"/>
    </source>
</evidence>
<reference evidence="7 8" key="1">
    <citation type="submission" date="2020-05" db="EMBL/GenBank/DDBJ databases">
        <title>Nakamurella sp. DB0629 isolated from air conditioner.</title>
        <authorList>
            <person name="Kim D.H."/>
            <person name="Kim D.-U."/>
        </authorList>
    </citation>
    <scope>NUCLEOTIDE SEQUENCE [LARGE SCALE GENOMIC DNA]</scope>
    <source>
        <strain evidence="7 8">DB0629</strain>
    </source>
</reference>
<comment type="caution">
    <text evidence="7">The sequence shown here is derived from an EMBL/GenBank/DDBJ whole genome shotgun (WGS) entry which is preliminary data.</text>
</comment>
<evidence type="ECO:0000256" key="4">
    <source>
        <dbReference type="ARBA" id="ARBA00023136"/>
    </source>
</evidence>
<name>A0A849A437_9ACTN</name>
<accession>A0A849A437</accession>
<feature type="transmembrane region" description="Helical" evidence="6">
    <location>
        <begin position="99"/>
        <end position="124"/>
    </location>
</feature>
<feature type="transmembrane region" description="Helical" evidence="6">
    <location>
        <begin position="21"/>
        <end position="39"/>
    </location>
</feature>
<evidence type="ECO:0000256" key="3">
    <source>
        <dbReference type="ARBA" id="ARBA00022989"/>
    </source>
</evidence>
<keyword evidence="2 6" id="KW-0812">Transmembrane</keyword>
<feature type="region of interest" description="Disordered" evidence="5">
    <location>
        <begin position="202"/>
        <end position="226"/>
    </location>
</feature>
<proteinExistence type="predicted"/>
<evidence type="ECO:0000256" key="6">
    <source>
        <dbReference type="SAM" id="Phobius"/>
    </source>
</evidence>
<dbReference type="CDD" id="cd16914">
    <property type="entry name" value="EcfT"/>
    <property type="match status" value="1"/>
</dbReference>
<sequence length="226" mass="24012">MSRGGPIGVFQPGTSVLHRIPAGWKLLGMAVAVTAALLLRQWWQLAIAAALTLVLYLLGGFGMRVLLAQLRPLRWMLLFVAVIQLLIAGWPTALRVCLVLSVTVALAALYTLTTRVSHTLDLVARALAPLRRKPLRRLAIDPDRIALVLAMTIRCVPLLAGVIDEVNQARKARGAGWSVRAIAVPAVVRTLRVADAMGEALQARGADDPDPADPRPPAAGPASGGS</sequence>
<protein>
    <submittedName>
        <fullName evidence="7">Energy-coupling factor transporter transmembrane protein EcfT</fullName>
    </submittedName>
</protein>
<evidence type="ECO:0000313" key="7">
    <source>
        <dbReference type="EMBL" id="NNG35315.1"/>
    </source>
</evidence>
<feature type="transmembrane region" description="Helical" evidence="6">
    <location>
        <begin position="45"/>
        <end position="63"/>
    </location>
</feature>
<dbReference type="Proteomes" id="UP000562984">
    <property type="component" value="Unassembled WGS sequence"/>
</dbReference>
<dbReference type="GO" id="GO:0005886">
    <property type="term" value="C:plasma membrane"/>
    <property type="evidence" value="ECO:0007669"/>
    <property type="project" value="UniProtKB-ARBA"/>
</dbReference>
<dbReference type="AlphaFoldDB" id="A0A849A437"/>